<organism evidence="3 4">
    <name type="scientific">Trifolium medium</name>
    <dbReference type="NCBI Taxonomy" id="97028"/>
    <lineage>
        <taxon>Eukaryota</taxon>
        <taxon>Viridiplantae</taxon>
        <taxon>Streptophyta</taxon>
        <taxon>Embryophyta</taxon>
        <taxon>Tracheophyta</taxon>
        <taxon>Spermatophyta</taxon>
        <taxon>Magnoliopsida</taxon>
        <taxon>eudicotyledons</taxon>
        <taxon>Gunneridae</taxon>
        <taxon>Pentapetalae</taxon>
        <taxon>rosids</taxon>
        <taxon>fabids</taxon>
        <taxon>Fabales</taxon>
        <taxon>Fabaceae</taxon>
        <taxon>Papilionoideae</taxon>
        <taxon>50 kb inversion clade</taxon>
        <taxon>NPAAA clade</taxon>
        <taxon>Hologalegina</taxon>
        <taxon>IRL clade</taxon>
        <taxon>Trifolieae</taxon>
        <taxon>Trifolium</taxon>
    </lineage>
</organism>
<dbReference type="InterPro" id="IPR044974">
    <property type="entry name" value="Disease_R_plants"/>
</dbReference>
<dbReference type="AlphaFoldDB" id="A0A392MRW0"/>
<keyword evidence="1" id="KW-0677">Repeat</keyword>
<proteinExistence type="predicted"/>
<sequence length="176" mass="20410">NGISVLVQRSLVTIDDKNKLRMHDLLRDMGREIVCNIPRKEPEERSRLWFHEDVEGVLEGQTGTKAVEGLALKLPRDSVKCYSTKTFEKMKNLRLLQLAGVTLDGDFDYLSRNLRWLSWNGFPLSYIPTDFYHGNLVSIELENSNIKVLWKEPQFGRTVIYYFQPPFKASKSMGRV</sequence>
<comment type="caution">
    <text evidence="3">The sequence shown here is derived from an EMBL/GenBank/DDBJ whole genome shotgun (WGS) entry which is preliminary data.</text>
</comment>
<protein>
    <submittedName>
        <fullName evidence="3">TMV resistance protein N-like</fullName>
    </submittedName>
</protein>
<keyword evidence="4" id="KW-1185">Reference proteome</keyword>
<name>A0A392MRW0_9FABA</name>
<evidence type="ECO:0000313" key="4">
    <source>
        <dbReference type="Proteomes" id="UP000265520"/>
    </source>
</evidence>
<dbReference type="InterPro" id="IPR032675">
    <property type="entry name" value="LRR_dom_sf"/>
</dbReference>
<evidence type="ECO:0000313" key="3">
    <source>
        <dbReference type="EMBL" id="MCH90053.1"/>
    </source>
</evidence>
<dbReference type="GO" id="GO:0006952">
    <property type="term" value="P:defense response"/>
    <property type="evidence" value="ECO:0007669"/>
    <property type="project" value="InterPro"/>
</dbReference>
<evidence type="ECO:0000259" key="2">
    <source>
        <dbReference type="Pfam" id="PF23282"/>
    </source>
</evidence>
<accession>A0A392MRW0</accession>
<feature type="non-terminal residue" evidence="3">
    <location>
        <position position="1"/>
    </location>
</feature>
<dbReference type="Gene3D" id="3.80.10.10">
    <property type="entry name" value="Ribonuclease Inhibitor"/>
    <property type="match status" value="1"/>
</dbReference>
<dbReference type="InterPro" id="IPR058192">
    <property type="entry name" value="WHD_ROQ1-like"/>
</dbReference>
<evidence type="ECO:0000256" key="1">
    <source>
        <dbReference type="ARBA" id="ARBA00022737"/>
    </source>
</evidence>
<dbReference type="PANTHER" id="PTHR11017">
    <property type="entry name" value="LEUCINE-RICH REPEAT-CONTAINING PROTEIN"/>
    <property type="match status" value="1"/>
</dbReference>
<dbReference type="Proteomes" id="UP000265520">
    <property type="component" value="Unassembled WGS sequence"/>
</dbReference>
<feature type="domain" description="Disease resistance protein Roq1-like winged-helix" evidence="2">
    <location>
        <begin position="2"/>
        <end position="35"/>
    </location>
</feature>
<gene>
    <name evidence="3" type="ORF">A2U01_0010959</name>
</gene>
<dbReference type="SUPFAM" id="SSF52058">
    <property type="entry name" value="L domain-like"/>
    <property type="match status" value="1"/>
</dbReference>
<reference evidence="3 4" key="1">
    <citation type="journal article" date="2018" name="Front. Plant Sci.">
        <title>Red Clover (Trifolium pratense) and Zigzag Clover (T. medium) - A Picture of Genomic Similarities and Differences.</title>
        <authorList>
            <person name="Dluhosova J."/>
            <person name="Istvanek J."/>
            <person name="Nedelnik J."/>
            <person name="Repkova J."/>
        </authorList>
    </citation>
    <scope>NUCLEOTIDE SEQUENCE [LARGE SCALE GENOMIC DNA]</scope>
    <source>
        <strain evidence="4">cv. 10/8</strain>
        <tissue evidence="3">Leaf</tissue>
    </source>
</reference>
<dbReference type="EMBL" id="LXQA010017497">
    <property type="protein sequence ID" value="MCH90053.1"/>
    <property type="molecule type" value="Genomic_DNA"/>
</dbReference>
<dbReference type="PANTHER" id="PTHR11017:SF271">
    <property type="entry name" value="DISEASE RESISTANCE PROTEIN (TIR-NBS-LRR CLASS) FAMILY"/>
    <property type="match status" value="1"/>
</dbReference>
<dbReference type="Pfam" id="PF23282">
    <property type="entry name" value="WHD_ROQ1"/>
    <property type="match status" value="1"/>
</dbReference>